<accession>A0ABT6MRQ2</accession>
<evidence type="ECO:0000256" key="11">
    <source>
        <dbReference type="HAMAP-Rule" id="MF_00244"/>
    </source>
</evidence>
<evidence type="ECO:0000256" key="3">
    <source>
        <dbReference type="ARBA" id="ARBA00009014"/>
    </source>
</evidence>
<dbReference type="PANTHER" id="PTHR21342">
    <property type="entry name" value="PHOSPHOPANTETHEINE ADENYLYLTRANSFERASE"/>
    <property type="match status" value="1"/>
</dbReference>
<evidence type="ECO:0000256" key="2">
    <source>
        <dbReference type="ARBA" id="ARBA00005019"/>
    </source>
</evidence>
<dbReference type="CDD" id="cd02165">
    <property type="entry name" value="NMNAT"/>
    <property type="match status" value="1"/>
</dbReference>
<sequence length="238" mass="25666">MPQQPTSHAPPPVHRRDPLLVLYGGTFDPVHLGHLAIARAARDALGCPIHFMPAADPPHRPPPGADASQRAAMLSLAIADEPDFHIDLRELRREGPNYSVDTLRALRGELGGALPVALLVGADSLLALPSWREWEALFGLAHFVVADRPGSGLDRPLPADLARALEGRWTEDPEALRARPAGRLLRLHQPLHPASATRVRTAVADGGHWRDLVPTAVASYIEDHGLYGVHGAPTPRPV</sequence>
<gene>
    <name evidence="11 13" type="primary">nadD</name>
    <name evidence="13" type="ORF">QF205_09510</name>
</gene>
<name>A0ABT6MRQ2_9GAMM</name>
<dbReference type="InterPro" id="IPR005248">
    <property type="entry name" value="NadD/NMNAT"/>
</dbReference>
<dbReference type="Gene3D" id="3.40.50.620">
    <property type="entry name" value="HUPs"/>
    <property type="match status" value="1"/>
</dbReference>
<dbReference type="EMBL" id="JARYGX010000019">
    <property type="protein sequence ID" value="MDH7453301.1"/>
    <property type="molecule type" value="Genomic_DNA"/>
</dbReference>
<evidence type="ECO:0000313" key="13">
    <source>
        <dbReference type="EMBL" id="MDH7453301.1"/>
    </source>
</evidence>
<evidence type="ECO:0000256" key="8">
    <source>
        <dbReference type="ARBA" id="ARBA00022840"/>
    </source>
</evidence>
<comment type="similarity">
    <text evidence="3 11">Belongs to the NadD family.</text>
</comment>
<dbReference type="HAMAP" id="MF_00244">
    <property type="entry name" value="NaMN_adenylyltr"/>
    <property type="match status" value="1"/>
</dbReference>
<dbReference type="EC" id="2.7.7.18" evidence="11"/>
<dbReference type="NCBIfam" id="TIGR00482">
    <property type="entry name" value="nicotinate (nicotinamide) nucleotide adenylyltransferase"/>
    <property type="match status" value="1"/>
</dbReference>
<evidence type="ECO:0000313" key="14">
    <source>
        <dbReference type="Proteomes" id="UP001160550"/>
    </source>
</evidence>
<comment type="catalytic activity">
    <reaction evidence="10 11">
        <text>nicotinate beta-D-ribonucleotide + ATP + H(+) = deamido-NAD(+) + diphosphate</text>
        <dbReference type="Rhea" id="RHEA:22860"/>
        <dbReference type="ChEBI" id="CHEBI:15378"/>
        <dbReference type="ChEBI" id="CHEBI:30616"/>
        <dbReference type="ChEBI" id="CHEBI:33019"/>
        <dbReference type="ChEBI" id="CHEBI:57502"/>
        <dbReference type="ChEBI" id="CHEBI:58437"/>
        <dbReference type="EC" id="2.7.7.18"/>
    </reaction>
</comment>
<evidence type="ECO:0000256" key="1">
    <source>
        <dbReference type="ARBA" id="ARBA00002324"/>
    </source>
</evidence>
<dbReference type="InterPro" id="IPR014729">
    <property type="entry name" value="Rossmann-like_a/b/a_fold"/>
</dbReference>
<keyword evidence="8 11" id="KW-0067">ATP-binding</keyword>
<dbReference type="InterPro" id="IPR004821">
    <property type="entry name" value="Cyt_trans-like"/>
</dbReference>
<keyword evidence="6 11" id="KW-0548">Nucleotidyltransferase</keyword>
<dbReference type="PANTHER" id="PTHR21342:SF0">
    <property type="entry name" value="BIFUNCTIONAL NMN ADENYLYLTRANSFERASE_NUDIX HYDROLASE"/>
    <property type="match status" value="1"/>
</dbReference>
<dbReference type="RefSeq" id="WP_280942504.1">
    <property type="nucleotide sequence ID" value="NZ_JARYGX010000019.1"/>
</dbReference>
<organism evidence="13 14">
    <name type="scientific">Luteimonas composti</name>
    <dbReference type="NCBI Taxonomy" id="398257"/>
    <lineage>
        <taxon>Bacteria</taxon>
        <taxon>Pseudomonadati</taxon>
        <taxon>Pseudomonadota</taxon>
        <taxon>Gammaproteobacteria</taxon>
        <taxon>Lysobacterales</taxon>
        <taxon>Lysobacteraceae</taxon>
        <taxon>Luteimonas</taxon>
    </lineage>
</organism>
<evidence type="ECO:0000256" key="9">
    <source>
        <dbReference type="ARBA" id="ARBA00023027"/>
    </source>
</evidence>
<evidence type="ECO:0000256" key="5">
    <source>
        <dbReference type="ARBA" id="ARBA00022679"/>
    </source>
</evidence>
<keyword evidence="7 11" id="KW-0547">Nucleotide-binding</keyword>
<dbReference type="NCBIfam" id="NF000839">
    <property type="entry name" value="PRK00071.1-1"/>
    <property type="match status" value="1"/>
</dbReference>
<evidence type="ECO:0000256" key="4">
    <source>
        <dbReference type="ARBA" id="ARBA00022642"/>
    </source>
</evidence>
<evidence type="ECO:0000256" key="10">
    <source>
        <dbReference type="ARBA" id="ARBA00048721"/>
    </source>
</evidence>
<keyword evidence="5 11" id="KW-0808">Transferase</keyword>
<dbReference type="Pfam" id="PF01467">
    <property type="entry name" value="CTP_transf_like"/>
    <property type="match status" value="1"/>
</dbReference>
<dbReference type="NCBIfam" id="TIGR00125">
    <property type="entry name" value="cyt_tran_rel"/>
    <property type="match status" value="1"/>
</dbReference>
<comment type="pathway">
    <text evidence="2 11">Cofactor biosynthesis; NAD(+) biosynthesis; deamido-NAD(+) from nicotinate D-ribonucleotide: step 1/1.</text>
</comment>
<comment type="function">
    <text evidence="1 11">Catalyzes the reversible adenylation of nicotinate mononucleotide (NaMN) to nicotinic acid adenine dinucleotide (NaAD).</text>
</comment>
<evidence type="ECO:0000256" key="6">
    <source>
        <dbReference type="ARBA" id="ARBA00022695"/>
    </source>
</evidence>
<feature type="domain" description="Cytidyltransferase-like" evidence="12">
    <location>
        <begin position="22"/>
        <end position="201"/>
    </location>
</feature>
<dbReference type="GO" id="GO:0004515">
    <property type="term" value="F:nicotinate-nucleotide adenylyltransferase activity"/>
    <property type="evidence" value="ECO:0007669"/>
    <property type="project" value="UniProtKB-EC"/>
</dbReference>
<dbReference type="Proteomes" id="UP001160550">
    <property type="component" value="Unassembled WGS sequence"/>
</dbReference>
<reference evidence="13" key="1">
    <citation type="journal article" date="2007" name="Int. J. Syst. Evol. Microbiol.">
        <title>Luteimonas composti sp. nov., a moderately thermophilic bacterium isolated from food waste.</title>
        <authorList>
            <person name="Young C.C."/>
            <person name="Kampfer P."/>
            <person name="Chen W.M."/>
            <person name="Yen W.S."/>
            <person name="Arun A.B."/>
            <person name="Lai W.A."/>
            <person name="Shen F.T."/>
            <person name="Rekha P.D."/>
            <person name="Lin K.Y."/>
            <person name="Chou J.H."/>
        </authorList>
    </citation>
    <scope>NUCLEOTIDE SEQUENCE</scope>
    <source>
        <strain evidence="13">CC-YY355</strain>
    </source>
</reference>
<proteinExistence type="inferred from homology"/>
<keyword evidence="4 11" id="KW-0662">Pyridine nucleotide biosynthesis</keyword>
<dbReference type="SUPFAM" id="SSF52374">
    <property type="entry name" value="Nucleotidylyl transferase"/>
    <property type="match status" value="1"/>
</dbReference>
<evidence type="ECO:0000259" key="12">
    <source>
        <dbReference type="Pfam" id="PF01467"/>
    </source>
</evidence>
<keyword evidence="14" id="KW-1185">Reference proteome</keyword>
<keyword evidence="9 11" id="KW-0520">NAD</keyword>
<protein>
    <recommendedName>
        <fullName evidence="11">Probable nicotinate-nucleotide adenylyltransferase</fullName>
        <ecNumber evidence="11">2.7.7.18</ecNumber>
    </recommendedName>
    <alternativeName>
        <fullName evidence="11">Deamido-NAD(+) diphosphorylase</fullName>
    </alternativeName>
    <alternativeName>
        <fullName evidence="11">Deamido-NAD(+) pyrophosphorylase</fullName>
    </alternativeName>
    <alternativeName>
        <fullName evidence="11">Nicotinate mononucleotide adenylyltransferase</fullName>
        <shortName evidence="11">NaMN adenylyltransferase</shortName>
    </alternativeName>
</protein>
<comment type="caution">
    <text evidence="13">The sequence shown here is derived from an EMBL/GenBank/DDBJ whole genome shotgun (WGS) entry which is preliminary data.</text>
</comment>
<reference evidence="13" key="2">
    <citation type="submission" date="2023-04" db="EMBL/GenBank/DDBJ databases">
        <authorList>
            <person name="Sun J.-Q."/>
        </authorList>
    </citation>
    <scope>NUCLEOTIDE SEQUENCE</scope>
    <source>
        <strain evidence="13">CC-YY355</strain>
    </source>
</reference>
<evidence type="ECO:0000256" key="7">
    <source>
        <dbReference type="ARBA" id="ARBA00022741"/>
    </source>
</evidence>